<dbReference type="RefSeq" id="WP_125022021.1">
    <property type="nucleotide sequence ID" value="NZ_CP034159.1"/>
</dbReference>
<dbReference type="AlphaFoldDB" id="A0A3G8XEZ8"/>
<protein>
    <submittedName>
        <fullName evidence="1">Uncharacterized protein</fullName>
    </submittedName>
</protein>
<gene>
    <name evidence="1" type="ORF">EIB73_01675</name>
</gene>
<keyword evidence="2" id="KW-1185">Reference proteome</keyword>
<proteinExistence type="predicted"/>
<sequence length="77" mass="8566">MLTGVNPITSEISYGTWGLHPKGYWTSYQPHGYRQMTVRIYVPNTMTSVSYIPSDDVAVPANTGSQRLKVSDVLNCN</sequence>
<dbReference type="EMBL" id="CP034159">
    <property type="protein sequence ID" value="AZI31962.1"/>
    <property type="molecule type" value="Genomic_DNA"/>
</dbReference>
<dbReference type="Proteomes" id="UP000270185">
    <property type="component" value="Chromosome"/>
</dbReference>
<organism evidence="1 2">
    <name type="scientific">Kaistella carnis</name>
    <dbReference type="NCBI Taxonomy" id="1241979"/>
    <lineage>
        <taxon>Bacteria</taxon>
        <taxon>Pseudomonadati</taxon>
        <taxon>Bacteroidota</taxon>
        <taxon>Flavobacteriia</taxon>
        <taxon>Flavobacteriales</taxon>
        <taxon>Weeksellaceae</taxon>
        <taxon>Chryseobacterium group</taxon>
        <taxon>Kaistella</taxon>
    </lineage>
</organism>
<name>A0A3G8XEZ8_9FLAO</name>
<dbReference type="OrthoDB" id="568723at2"/>
<evidence type="ECO:0000313" key="1">
    <source>
        <dbReference type="EMBL" id="AZI31962.1"/>
    </source>
</evidence>
<reference evidence="2" key="1">
    <citation type="submission" date="2018-11" db="EMBL/GenBank/DDBJ databases">
        <title>Proposal to divide the Flavobacteriaceae and reorganize its genera based on Amino Acid Identity values calculated from whole genome sequences.</title>
        <authorList>
            <person name="Nicholson A.C."/>
            <person name="Gulvik C.A."/>
            <person name="Whitney A.M."/>
            <person name="Humrighouse B.W."/>
            <person name="Bell M."/>
            <person name="Holmes B."/>
            <person name="Steigerwalt A.G."/>
            <person name="Villarma A."/>
            <person name="Sheth M."/>
            <person name="Batra D."/>
            <person name="Pryor J."/>
            <person name="Bernardet J.-F."/>
            <person name="Hugo C."/>
            <person name="Kampfer P."/>
            <person name="Newman J.D."/>
            <person name="McQuiston J.R."/>
        </authorList>
    </citation>
    <scope>NUCLEOTIDE SEQUENCE [LARGE SCALE GENOMIC DNA]</scope>
    <source>
        <strain evidence="2">G0081</strain>
    </source>
</reference>
<dbReference type="KEGG" id="ccas:EIB73_01675"/>
<accession>A0A3G8XEZ8</accession>
<evidence type="ECO:0000313" key="2">
    <source>
        <dbReference type="Proteomes" id="UP000270185"/>
    </source>
</evidence>